<evidence type="ECO:0000256" key="4">
    <source>
        <dbReference type="ARBA" id="ARBA00033751"/>
    </source>
</evidence>
<dbReference type="BioCyc" id="TINT75379:TINT_RS07875-MONOMER"/>
<dbReference type="PANTHER" id="PTHR43223:SF1">
    <property type="entry name" value="ALKYL_ARYL-SULFATASE BDS1"/>
    <property type="match status" value="1"/>
</dbReference>
<dbReference type="GO" id="GO:0046872">
    <property type="term" value="F:metal ion binding"/>
    <property type="evidence" value="ECO:0007669"/>
    <property type="project" value="UniProtKB-KW"/>
</dbReference>
<dbReference type="InterPro" id="IPR001279">
    <property type="entry name" value="Metallo-B-lactamas"/>
</dbReference>
<evidence type="ECO:0000256" key="2">
    <source>
        <dbReference type="ARBA" id="ARBA00022801"/>
    </source>
</evidence>
<sequence length="637" mass="70026">MRTASYGCAHPSTVDFHRLAVAQQPAPDMQDFEDARRGFMGSLPHAQVSRADGGSVWNLDVYGFLDEETGPDTVNPSLWRQAKLNLEHGLFQVTERIFQVRGLDIANITFFETAHGVIALDALTCPETAAAALKLYRAHRGDRPLHTVIYSHSHADHFGGVAGLVTQDDVRAGRVQIIAPAGFMHYAVAENVIAGAAMARRAQFQFGHTLPVGPDGQVDAGLGKTMPRGRPGLMAPTLEIIGEHEVLVIDGLSIEFQLTPETEAPAEMHLFIPSERALNLAENATHTLHNLCPLRGAKVRDALAWSKYLHKALHRYGPRTDVILAQHHWPTWGHERALRFLSEQRDVYRFLHDQTVRLMNQGLKPAEIAASLQLPEGLAMRWHARGYYGTVSHNVKAIYQHYLSWYDAHPANLDKLPPVPAARKYVAYMGGASAVLQRAREDYARGEFRWVAEVLAHLVYAEPDLREARELAAAALEQLGFQAESATWRNAYLLGAKEYRDGPPPASAAGGEALLAALPNASLFDALAIRIIASRAKDLAFGIAWHFLDSQEHWLCNLSNGALSSIRMEAETAADLSVQTDRLTLDAILLQRLTPADAITSGRLSLKGRAMLLAQFFGLLDRIAGNFPVVDAAAQPE</sequence>
<dbReference type="HOGENOM" id="CLU_014655_1_0_4"/>
<dbReference type="PANTHER" id="PTHR43223">
    <property type="entry name" value="ALKYL/ARYL-SULFATASE"/>
    <property type="match status" value="1"/>
</dbReference>
<dbReference type="CDD" id="cd07710">
    <property type="entry name" value="arylsulfatase_Sdsa1-like_MBL-fold"/>
    <property type="match status" value="1"/>
</dbReference>
<dbReference type="SMART" id="SM00849">
    <property type="entry name" value="Lactamase_B"/>
    <property type="match status" value="1"/>
</dbReference>
<dbReference type="InterPro" id="IPR029229">
    <property type="entry name" value="Alkyl_sulf_C"/>
</dbReference>
<keyword evidence="3" id="KW-0862">Zinc</keyword>
<reference evidence="6" key="1">
    <citation type="submission" date="2010-04" db="EMBL/GenBank/DDBJ databases">
        <title>Complete sequence of Thiomonas intermedia K12.</title>
        <authorList>
            <consortium name="US DOE Joint Genome Institute"/>
            <person name="Lucas S."/>
            <person name="Copeland A."/>
            <person name="Lapidus A."/>
            <person name="Cheng J.-F."/>
            <person name="Bruce D."/>
            <person name="Goodwin L."/>
            <person name="Pitluck S."/>
            <person name="Davenport K."/>
            <person name="Detter J.C."/>
            <person name="Han C."/>
            <person name="Tapia R."/>
            <person name="Land M."/>
            <person name="Hauser L."/>
            <person name="Kyrpides N."/>
            <person name="Ovchinnikova G."/>
            <person name="Kerfeld C.A."/>
            <person name="Cannon G.C."/>
            <person name="Heinhorst S."/>
            <person name="Woyke T."/>
        </authorList>
    </citation>
    <scope>NUCLEOTIDE SEQUENCE [LARGE SCALE GENOMIC DNA]</scope>
    <source>
        <strain evidence="6">K12</strain>
    </source>
</reference>
<dbReference type="GO" id="GO:0046983">
    <property type="term" value="F:protein dimerization activity"/>
    <property type="evidence" value="ECO:0007669"/>
    <property type="project" value="InterPro"/>
</dbReference>
<dbReference type="InterPro" id="IPR036866">
    <property type="entry name" value="RibonucZ/Hydroxyglut_hydro"/>
</dbReference>
<dbReference type="Gene3D" id="3.30.1050.10">
    <property type="entry name" value="SCP2 sterol-binding domain"/>
    <property type="match status" value="1"/>
</dbReference>
<dbReference type="InterPro" id="IPR029228">
    <property type="entry name" value="Alkyl_sulf_dimr"/>
</dbReference>
<comment type="similarity">
    <text evidence="4">Belongs to the metallo-beta-lactamase superfamily. Type III sulfatase family.</text>
</comment>
<dbReference type="SUPFAM" id="SSF55718">
    <property type="entry name" value="SCP-like"/>
    <property type="match status" value="1"/>
</dbReference>
<dbReference type="InterPro" id="IPR052195">
    <property type="entry name" value="Bact_Alkyl/Aryl-Sulfatase"/>
</dbReference>
<dbReference type="Gene3D" id="3.60.15.30">
    <property type="entry name" value="Metallo-beta-lactamase domain"/>
    <property type="match status" value="1"/>
</dbReference>
<dbReference type="Pfam" id="PF14863">
    <property type="entry name" value="Alkyl_sulf_dimr"/>
    <property type="match status" value="1"/>
</dbReference>
<dbReference type="InterPro" id="IPR044097">
    <property type="entry name" value="Bds1/SdsA1_MBL-fold"/>
</dbReference>
<dbReference type="eggNOG" id="COG2015">
    <property type="taxonomic scope" value="Bacteria"/>
</dbReference>
<accession>D5X1E9</accession>
<feature type="domain" description="Metallo-beta-lactamase" evidence="5">
    <location>
        <begin position="105"/>
        <end position="327"/>
    </location>
</feature>
<keyword evidence="2" id="KW-0378">Hydrolase</keyword>
<evidence type="ECO:0000256" key="1">
    <source>
        <dbReference type="ARBA" id="ARBA00022723"/>
    </source>
</evidence>
<protein>
    <submittedName>
        <fullName evidence="6">Beta-lactamase domain-containing protein</fullName>
    </submittedName>
</protein>
<proteinExistence type="inferred from homology"/>
<organism evidence="6">
    <name type="scientific">Thiomonas intermedia (strain K12)</name>
    <name type="common">Thiobacillus intermedius</name>
    <dbReference type="NCBI Taxonomy" id="75379"/>
    <lineage>
        <taxon>Bacteria</taxon>
        <taxon>Pseudomonadati</taxon>
        <taxon>Pseudomonadota</taxon>
        <taxon>Betaproteobacteria</taxon>
        <taxon>Burkholderiales</taxon>
        <taxon>Thiomonas</taxon>
    </lineage>
</organism>
<dbReference type="STRING" id="75379.Tint_1570"/>
<keyword evidence="1" id="KW-0479">Metal-binding</keyword>
<dbReference type="GO" id="GO:0018741">
    <property type="term" value="F:linear primary-alkylsulfatase activity"/>
    <property type="evidence" value="ECO:0007669"/>
    <property type="project" value="InterPro"/>
</dbReference>
<evidence type="ECO:0000259" key="5">
    <source>
        <dbReference type="SMART" id="SM00849"/>
    </source>
</evidence>
<dbReference type="Gene3D" id="1.25.40.880">
    <property type="entry name" value="Alkyl sulfatase, dimerisation domain"/>
    <property type="match status" value="1"/>
</dbReference>
<dbReference type="Pfam" id="PF14864">
    <property type="entry name" value="Alkyl_sulf_C"/>
    <property type="match status" value="1"/>
</dbReference>
<evidence type="ECO:0000313" key="6">
    <source>
        <dbReference type="EMBL" id="ADG30945.1"/>
    </source>
</evidence>
<name>D5X1E9_THIK1</name>
<dbReference type="SUPFAM" id="SSF56281">
    <property type="entry name" value="Metallo-hydrolase/oxidoreductase"/>
    <property type="match status" value="1"/>
</dbReference>
<dbReference type="KEGG" id="tin:Tint_1570"/>
<gene>
    <name evidence="6" type="ordered locus">Tint_1570</name>
</gene>
<dbReference type="FunFam" id="3.60.15.30:FF:000001">
    <property type="entry name" value="Alkyl/aryl-sulfatase BDS1"/>
    <property type="match status" value="1"/>
</dbReference>
<dbReference type="InterPro" id="IPR036527">
    <property type="entry name" value="SCP2_sterol-bd_dom_sf"/>
</dbReference>
<dbReference type="EMBL" id="CP002021">
    <property type="protein sequence ID" value="ADG30945.1"/>
    <property type="molecule type" value="Genomic_DNA"/>
</dbReference>
<dbReference type="Pfam" id="PF00753">
    <property type="entry name" value="Lactamase_B"/>
    <property type="match status" value="1"/>
</dbReference>
<dbReference type="InterPro" id="IPR038536">
    <property type="entry name" value="Alkyl/aryl-sulf_dimr_sf"/>
</dbReference>
<dbReference type="AlphaFoldDB" id="D5X1E9"/>
<evidence type="ECO:0000256" key="3">
    <source>
        <dbReference type="ARBA" id="ARBA00022833"/>
    </source>
</evidence>
<dbReference type="GO" id="GO:0018909">
    <property type="term" value="P:dodecyl sulfate metabolic process"/>
    <property type="evidence" value="ECO:0007669"/>
    <property type="project" value="InterPro"/>
</dbReference>